<keyword evidence="1" id="KW-1133">Transmembrane helix</keyword>
<reference evidence="3" key="2">
    <citation type="submission" date="2015-01" db="EMBL/GenBank/DDBJ databases">
        <title>Evolutionary Origins and Diversification of the Mycorrhizal Mutualists.</title>
        <authorList>
            <consortium name="DOE Joint Genome Institute"/>
            <consortium name="Mycorrhizal Genomics Consortium"/>
            <person name="Kohler A."/>
            <person name="Kuo A."/>
            <person name="Nagy L.G."/>
            <person name="Floudas D."/>
            <person name="Copeland A."/>
            <person name="Barry K.W."/>
            <person name="Cichocki N."/>
            <person name="Veneault-Fourrey C."/>
            <person name="LaButti K."/>
            <person name="Lindquist E.A."/>
            <person name="Lipzen A."/>
            <person name="Lundell T."/>
            <person name="Morin E."/>
            <person name="Murat C."/>
            <person name="Riley R."/>
            <person name="Ohm R."/>
            <person name="Sun H."/>
            <person name="Tunlid A."/>
            <person name="Henrissat B."/>
            <person name="Grigoriev I.V."/>
            <person name="Hibbett D.S."/>
            <person name="Martin F."/>
        </authorList>
    </citation>
    <scope>NUCLEOTIDE SEQUENCE [LARGE SCALE GENOMIC DNA]</scope>
    <source>
        <strain evidence="3">UH-Slu-Lm8-n1</strain>
    </source>
</reference>
<proteinExistence type="predicted"/>
<keyword evidence="3" id="KW-1185">Reference proteome</keyword>
<evidence type="ECO:0000256" key="1">
    <source>
        <dbReference type="SAM" id="Phobius"/>
    </source>
</evidence>
<dbReference type="Proteomes" id="UP000054485">
    <property type="component" value="Unassembled WGS sequence"/>
</dbReference>
<accession>A0A0D0ACJ5</accession>
<reference evidence="2 3" key="1">
    <citation type="submission" date="2014-04" db="EMBL/GenBank/DDBJ databases">
        <authorList>
            <consortium name="DOE Joint Genome Institute"/>
            <person name="Kuo A."/>
            <person name="Ruytinx J."/>
            <person name="Rineau F."/>
            <person name="Colpaert J."/>
            <person name="Kohler A."/>
            <person name="Nagy L.G."/>
            <person name="Floudas D."/>
            <person name="Copeland A."/>
            <person name="Barry K.W."/>
            <person name="Cichocki N."/>
            <person name="Veneault-Fourrey C."/>
            <person name="LaButti K."/>
            <person name="Lindquist E.A."/>
            <person name="Lipzen A."/>
            <person name="Lundell T."/>
            <person name="Morin E."/>
            <person name="Murat C."/>
            <person name="Sun H."/>
            <person name="Tunlid A."/>
            <person name="Henrissat B."/>
            <person name="Grigoriev I.V."/>
            <person name="Hibbett D.S."/>
            <person name="Martin F."/>
            <person name="Nordberg H.P."/>
            <person name="Cantor M.N."/>
            <person name="Hua S.X."/>
        </authorList>
    </citation>
    <scope>NUCLEOTIDE SEQUENCE [LARGE SCALE GENOMIC DNA]</scope>
    <source>
        <strain evidence="2 3">UH-Slu-Lm8-n1</strain>
    </source>
</reference>
<name>A0A0D0ACJ5_9AGAM</name>
<evidence type="ECO:0000313" key="3">
    <source>
        <dbReference type="Proteomes" id="UP000054485"/>
    </source>
</evidence>
<protein>
    <submittedName>
        <fullName evidence="2">Uncharacterized protein</fullName>
    </submittedName>
</protein>
<organism evidence="2 3">
    <name type="scientific">Suillus luteus UH-Slu-Lm8-n1</name>
    <dbReference type="NCBI Taxonomy" id="930992"/>
    <lineage>
        <taxon>Eukaryota</taxon>
        <taxon>Fungi</taxon>
        <taxon>Dikarya</taxon>
        <taxon>Basidiomycota</taxon>
        <taxon>Agaricomycotina</taxon>
        <taxon>Agaricomycetes</taxon>
        <taxon>Agaricomycetidae</taxon>
        <taxon>Boletales</taxon>
        <taxon>Suillineae</taxon>
        <taxon>Suillaceae</taxon>
        <taxon>Suillus</taxon>
    </lineage>
</organism>
<evidence type="ECO:0000313" key="2">
    <source>
        <dbReference type="EMBL" id="KIK35824.1"/>
    </source>
</evidence>
<dbReference type="HOGENOM" id="CLU_2414770_0_0_1"/>
<dbReference type="EMBL" id="KN835585">
    <property type="protein sequence ID" value="KIK35824.1"/>
    <property type="molecule type" value="Genomic_DNA"/>
</dbReference>
<dbReference type="AlphaFoldDB" id="A0A0D0ACJ5"/>
<keyword evidence="1" id="KW-0812">Transmembrane</keyword>
<dbReference type="InParanoid" id="A0A0D0ACJ5"/>
<sequence>MLHRLAICLGIFLSLFVVRWGGALCWTLRTYGVLSVSDGVYMRLFVGVTIILCLVRTLPYFVRVGDCVWVIIPPSYNCDTVSQVGRIQPSYK</sequence>
<gene>
    <name evidence="2" type="ORF">CY34DRAFT_557644</name>
</gene>
<feature type="transmembrane region" description="Helical" evidence="1">
    <location>
        <begin position="41"/>
        <end position="62"/>
    </location>
</feature>
<keyword evidence="1" id="KW-0472">Membrane</keyword>